<organism evidence="13 14">
    <name type="scientific">Massilia atriviolacea</name>
    <dbReference type="NCBI Taxonomy" id="2495579"/>
    <lineage>
        <taxon>Bacteria</taxon>
        <taxon>Pseudomonadati</taxon>
        <taxon>Pseudomonadota</taxon>
        <taxon>Betaproteobacteria</taxon>
        <taxon>Burkholderiales</taxon>
        <taxon>Oxalobacteraceae</taxon>
        <taxon>Telluria group</taxon>
        <taxon>Massilia</taxon>
    </lineage>
</organism>
<evidence type="ECO:0000256" key="7">
    <source>
        <dbReference type="ARBA" id="ARBA00022840"/>
    </source>
</evidence>
<comment type="caution">
    <text evidence="13">The sequence shown here is derived from an EMBL/GenBank/DDBJ whole genome shotgun (WGS) entry which is preliminary data.</text>
</comment>
<keyword evidence="3 13" id="KW-0723">Serine/threonine-protein kinase</keyword>
<keyword evidence="7 10" id="KW-0067">ATP-binding</keyword>
<evidence type="ECO:0000313" key="13">
    <source>
        <dbReference type="EMBL" id="RSZ60378.1"/>
    </source>
</evidence>
<evidence type="ECO:0000256" key="9">
    <source>
        <dbReference type="ARBA" id="ARBA00048679"/>
    </source>
</evidence>
<dbReference type="PANTHER" id="PTHR43671:SF98">
    <property type="entry name" value="SERINE_THREONINE-PROTEIN KINASE NEK11"/>
    <property type="match status" value="1"/>
</dbReference>
<dbReference type="PROSITE" id="PS00107">
    <property type="entry name" value="PROTEIN_KINASE_ATP"/>
    <property type="match status" value="1"/>
</dbReference>
<dbReference type="InterPro" id="IPR011009">
    <property type="entry name" value="Kinase-like_dom_sf"/>
</dbReference>
<dbReference type="SMART" id="SM00219">
    <property type="entry name" value="TyrKc"/>
    <property type="match status" value="1"/>
</dbReference>
<evidence type="ECO:0000256" key="4">
    <source>
        <dbReference type="ARBA" id="ARBA00022679"/>
    </source>
</evidence>
<dbReference type="Proteomes" id="UP000278085">
    <property type="component" value="Unassembled WGS sequence"/>
</dbReference>
<keyword evidence="5 10" id="KW-0547">Nucleotide-binding</keyword>
<dbReference type="GO" id="GO:0005524">
    <property type="term" value="F:ATP binding"/>
    <property type="evidence" value="ECO:0007669"/>
    <property type="project" value="UniProtKB-UniRule"/>
</dbReference>
<dbReference type="InterPro" id="IPR020635">
    <property type="entry name" value="Tyr_kinase_cat_dom"/>
</dbReference>
<dbReference type="InterPro" id="IPR008266">
    <property type="entry name" value="Tyr_kinase_AS"/>
</dbReference>
<dbReference type="InterPro" id="IPR050660">
    <property type="entry name" value="NEK_Ser/Thr_kinase"/>
</dbReference>
<feature type="region of interest" description="Disordered" evidence="11">
    <location>
        <begin position="431"/>
        <end position="482"/>
    </location>
</feature>
<dbReference type="Pfam" id="PF00069">
    <property type="entry name" value="Pkinase"/>
    <property type="match status" value="1"/>
</dbReference>
<feature type="compositionally biased region" description="Low complexity" evidence="11">
    <location>
        <begin position="318"/>
        <end position="328"/>
    </location>
</feature>
<gene>
    <name evidence="13" type="ORF">EJB06_04495</name>
</gene>
<keyword evidence="6 13" id="KW-0418">Kinase</keyword>
<evidence type="ECO:0000313" key="14">
    <source>
        <dbReference type="Proteomes" id="UP000278085"/>
    </source>
</evidence>
<accession>A0A430HS48</accession>
<dbReference type="PANTHER" id="PTHR43671">
    <property type="entry name" value="SERINE/THREONINE-PROTEIN KINASE NEK"/>
    <property type="match status" value="1"/>
</dbReference>
<evidence type="ECO:0000256" key="2">
    <source>
        <dbReference type="ARBA" id="ARBA00012513"/>
    </source>
</evidence>
<reference evidence="13 14" key="1">
    <citation type="submission" date="2018-12" db="EMBL/GenBank/DDBJ databases">
        <authorList>
            <person name="Yang E."/>
        </authorList>
    </citation>
    <scope>NUCLEOTIDE SEQUENCE [LARGE SCALE GENOMIC DNA]</scope>
    <source>
        <strain evidence="13 14">SOD</strain>
    </source>
</reference>
<feature type="compositionally biased region" description="Low complexity" evidence="11">
    <location>
        <begin position="453"/>
        <end position="475"/>
    </location>
</feature>
<dbReference type="EMBL" id="RXLQ01000002">
    <property type="protein sequence ID" value="RSZ60378.1"/>
    <property type="molecule type" value="Genomic_DNA"/>
</dbReference>
<dbReference type="PROSITE" id="PS00109">
    <property type="entry name" value="PROTEIN_KINASE_TYR"/>
    <property type="match status" value="1"/>
</dbReference>
<dbReference type="RefSeq" id="WP_126072789.1">
    <property type="nucleotide sequence ID" value="NZ_CP051166.1"/>
</dbReference>
<evidence type="ECO:0000256" key="11">
    <source>
        <dbReference type="SAM" id="MobiDB-lite"/>
    </source>
</evidence>
<dbReference type="PROSITE" id="PS50011">
    <property type="entry name" value="PROTEIN_KINASE_DOM"/>
    <property type="match status" value="1"/>
</dbReference>
<evidence type="ECO:0000256" key="6">
    <source>
        <dbReference type="ARBA" id="ARBA00022777"/>
    </source>
</evidence>
<dbReference type="GO" id="GO:0004674">
    <property type="term" value="F:protein serine/threonine kinase activity"/>
    <property type="evidence" value="ECO:0007669"/>
    <property type="project" value="UniProtKB-KW"/>
</dbReference>
<dbReference type="SUPFAM" id="SSF56112">
    <property type="entry name" value="Protein kinase-like (PK-like)"/>
    <property type="match status" value="1"/>
</dbReference>
<dbReference type="GO" id="GO:0004713">
    <property type="term" value="F:protein tyrosine kinase activity"/>
    <property type="evidence" value="ECO:0007669"/>
    <property type="project" value="InterPro"/>
</dbReference>
<dbReference type="OrthoDB" id="9801841at2"/>
<dbReference type="InterPro" id="IPR000719">
    <property type="entry name" value="Prot_kinase_dom"/>
</dbReference>
<comment type="catalytic activity">
    <reaction evidence="9">
        <text>L-seryl-[protein] + ATP = O-phospho-L-seryl-[protein] + ADP + H(+)</text>
        <dbReference type="Rhea" id="RHEA:17989"/>
        <dbReference type="Rhea" id="RHEA-COMP:9863"/>
        <dbReference type="Rhea" id="RHEA-COMP:11604"/>
        <dbReference type="ChEBI" id="CHEBI:15378"/>
        <dbReference type="ChEBI" id="CHEBI:29999"/>
        <dbReference type="ChEBI" id="CHEBI:30616"/>
        <dbReference type="ChEBI" id="CHEBI:83421"/>
        <dbReference type="ChEBI" id="CHEBI:456216"/>
        <dbReference type="EC" id="2.7.11.1"/>
    </reaction>
</comment>
<dbReference type="CDD" id="cd14014">
    <property type="entry name" value="STKc_PknB_like"/>
    <property type="match status" value="1"/>
</dbReference>
<evidence type="ECO:0000256" key="8">
    <source>
        <dbReference type="ARBA" id="ARBA00047899"/>
    </source>
</evidence>
<evidence type="ECO:0000256" key="3">
    <source>
        <dbReference type="ARBA" id="ARBA00022527"/>
    </source>
</evidence>
<feature type="binding site" evidence="10">
    <location>
        <position position="60"/>
    </location>
    <ligand>
        <name>ATP</name>
        <dbReference type="ChEBI" id="CHEBI:30616"/>
    </ligand>
</feature>
<proteinExistence type="inferred from homology"/>
<keyword evidence="4" id="KW-0808">Transferase</keyword>
<sequence>MTDVSNDSVLIEPAADASTRPLPNGHRMEEFEITGVLGVGGFGIVYRALDHTLARVVAIKEYMPAMLAMRRGDLSIALRGERFAATFRSGQAGFINEARLLAKFDHPGLIKVLRFWEAHGTAYMATPYYEGLTLKQRLAGGRALSEADIMRMLAALLGALETLHRTQCFHRDIALDNILIQPDGSPVLLDFGSARKLIGDLVDDSSIMLKPGYSPIEQYTDDPAFPQGPWTDIYALGAVIHILVSGQLPPAAVVRSISDNYQPLEGSTQRYSATLLRAADAALRQRIEDRPQSVGAFAALLGLTSATPGHYSAADHSAPAANEAALPASPVPAQGWPRDALVRSASPTPAPQAPSGERVAPASKARWWLLGGSALAAAAVASLWLVNGGPAPAPVGAPPPPSIAAAPPEEPPAMPAAPLAAPLAATGPAPVAPVPVENSGALPAPAQPPAQPPAQQSAADAEAEAPAPAPVDAEPAPTPKPVLKPVQVALRISPWGEVYVNGKKRGVSPPMKSLQLIPGDYRIEVRNGSLTAHRVQLRVTADAAVPDVVHAFTSGQP</sequence>
<dbReference type="EC" id="2.7.11.1" evidence="2"/>
<dbReference type="InterPro" id="IPR017441">
    <property type="entry name" value="Protein_kinase_ATP_BS"/>
</dbReference>
<comment type="similarity">
    <text evidence="1">Belongs to the protein kinase superfamily. NEK Ser/Thr protein kinase family. NIMA subfamily.</text>
</comment>
<feature type="domain" description="Protein kinase" evidence="12">
    <location>
        <begin position="31"/>
        <end position="303"/>
    </location>
</feature>
<evidence type="ECO:0000256" key="10">
    <source>
        <dbReference type="PROSITE-ProRule" id="PRU10141"/>
    </source>
</evidence>
<dbReference type="AlphaFoldDB" id="A0A430HS48"/>
<evidence type="ECO:0000256" key="1">
    <source>
        <dbReference type="ARBA" id="ARBA00010886"/>
    </source>
</evidence>
<evidence type="ECO:0000259" key="12">
    <source>
        <dbReference type="PROSITE" id="PS50011"/>
    </source>
</evidence>
<comment type="catalytic activity">
    <reaction evidence="8">
        <text>L-threonyl-[protein] + ATP = O-phospho-L-threonyl-[protein] + ADP + H(+)</text>
        <dbReference type="Rhea" id="RHEA:46608"/>
        <dbReference type="Rhea" id="RHEA-COMP:11060"/>
        <dbReference type="Rhea" id="RHEA-COMP:11605"/>
        <dbReference type="ChEBI" id="CHEBI:15378"/>
        <dbReference type="ChEBI" id="CHEBI:30013"/>
        <dbReference type="ChEBI" id="CHEBI:30616"/>
        <dbReference type="ChEBI" id="CHEBI:61977"/>
        <dbReference type="ChEBI" id="CHEBI:456216"/>
        <dbReference type="EC" id="2.7.11.1"/>
    </reaction>
</comment>
<keyword evidence="14" id="KW-1185">Reference proteome</keyword>
<name>A0A430HS48_9BURK</name>
<dbReference type="Gene3D" id="1.10.510.10">
    <property type="entry name" value="Transferase(Phosphotransferase) domain 1"/>
    <property type="match status" value="1"/>
</dbReference>
<protein>
    <recommendedName>
        <fullName evidence="2">non-specific serine/threonine protein kinase</fullName>
        <ecNumber evidence="2">2.7.11.1</ecNumber>
    </recommendedName>
</protein>
<evidence type="ECO:0000256" key="5">
    <source>
        <dbReference type="ARBA" id="ARBA00022741"/>
    </source>
</evidence>
<feature type="region of interest" description="Disordered" evidence="11">
    <location>
        <begin position="311"/>
        <end position="336"/>
    </location>
</feature>